<comment type="similarity">
    <text evidence="3">Belongs to the CTU2/NCS2 family.</text>
</comment>
<accession>A0AAV2C851</accession>
<dbReference type="Proteomes" id="UP001497516">
    <property type="component" value="Chromosome 1"/>
</dbReference>
<dbReference type="SUPFAM" id="SSF52402">
    <property type="entry name" value="Adenine nucleotide alpha hydrolases-like"/>
    <property type="match status" value="1"/>
</dbReference>
<dbReference type="GO" id="GO:0002143">
    <property type="term" value="P:tRNA wobble position uridine thiolation"/>
    <property type="evidence" value="ECO:0007669"/>
    <property type="project" value="TreeGrafter"/>
</dbReference>
<reference evidence="4 5" key="1">
    <citation type="submission" date="2024-04" db="EMBL/GenBank/DDBJ databases">
        <authorList>
            <person name="Fracassetti M."/>
        </authorList>
    </citation>
    <scope>NUCLEOTIDE SEQUENCE [LARGE SCALE GENOMIC DNA]</scope>
</reference>
<dbReference type="PANTHER" id="PTHR20882">
    <property type="entry name" value="CYTOPLASMIC TRNA 2-THIOLATION PROTEIN 2"/>
    <property type="match status" value="1"/>
</dbReference>
<keyword evidence="2 3" id="KW-0819">tRNA processing</keyword>
<evidence type="ECO:0000313" key="4">
    <source>
        <dbReference type="EMBL" id="CAL1352477.1"/>
    </source>
</evidence>
<dbReference type="GO" id="GO:0016783">
    <property type="term" value="F:sulfurtransferase activity"/>
    <property type="evidence" value="ECO:0007669"/>
    <property type="project" value="TreeGrafter"/>
</dbReference>
<name>A0AAV2C851_9ROSI</name>
<organism evidence="4 5">
    <name type="scientific">Linum trigynum</name>
    <dbReference type="NCBI Taxonomy" id="586398"/>
    <lineage>
        <taxon>Eukaryota</taxon>
        <taxon>Viridiplantae</taxon>
        <taxon>Streptophyta</taxon>
        <taxon>Embryophyta</taxon>
        <taxon>Tracheophyta</taxon>
        <taxon>Spermatophyta</taxon>
        <taxon>Magnoliopsida</taxon>
        <taxon>eudicotyledons</taxon>
        <taxon>Gunneridae</taxon>
        <taxon>Pentapetalae</taxon>
        <taxon>rosids</taxon>
        <taxon>fabids</taxon>
        <taxon>Malpighiales</taxon>
        <taxon>Linaceae</taxon>
        <taxon>Linum</taxon>
    </lineage>
</organism>
<evidence type="ECO:0000256" key="3">
    <source>
        <dbReference type="HAMAP-Rule" id="MF_03054"/>
    </source>
</evidence>
<dbReference type="Gene3D" id="3.40.50.620">
    <property type="entry name" value="HUPs"/>
    <property type="match status" value="1"/>
</dbReference>
<keyword evidence="5" id="KW-1185">Reference proteome</keyword>
<evidence type="ECO:0000256" key="2">
    <source>
        <dbReference type="ARBA" id="ARBA00022694"/>
    </source>
</evidence>
<gene>
    <name evidence="4" type="ORF">LTRI10_LOCUS443</name>
</gene>
<evidence type="ECO:0000256" key="1">
    <source>
        <dbReference type="ARBA" id="ARBA00022490"/>
    </source>
</evidence>
<comment type="subcellular location">
    <subcellularLocation>
        <location evidence="3">Cytoplasm</location>
    </subcellularLocation>
</comment>
<evidence type="ECO:0000313" key="5">
    <source>
        <dbReference type="Proteomes" id="UP001497516"/>
    </source>
</evidence>
<protein>
    <recommendedName>
        <fullName evidence="3">Cytoplasmic tRNA 2-thiolation protein 2</fullName>
    </recommendedName>
</protein>
<dbReference type="GO" id="GO:0005829">
    <property type="term" value="C:cytosol"/>
    <property type="evidence" value="ECO:0007669"/>
    <property type="project" value="TreeGrafter"/>
</dbReference>
<comment type="function">
    <text evidence="3">Plays a central role in 2-thiolation of mcm(5)S(2)U at tRNA wobble positions of tRNA(Lys), tRNA(Glu) and tRNA(Gln). May act by forming a heterodimer with NCS6/CTU1 that ligates sulfur from thiocarboxylated URM1 onto the uridine of tRNAs at wobble position.</text>
</comment>
<dbReference type="GO" id="GO:0032447">
    <property type="term" value="P:protein urmylation"/>
    <property type="evidence" value="ECO:0007669"/>
    <property type="project" value="UniProtKB-UniRule"/>
</dbReference>
<dbReference type="GO" id="GO:0000049">
    <property type="term" value="F:tRNA binding"/>
    <property type="evidence" value="ECO:0007669"/>
    <property type="project" value="InterPro"/>
</dbReference>
<dbReference type="HAMAP" id="MF_03054">
    <property type="entry name" value="CTU2"/>
    <property type="match status" value="1"/>
</dbReference>
<dbReference type="InterPro" id="IPR019407">
    <property type="entry name" value="CTU2"/>
</dbReference>
<proteinExistence type="inferred from homology"/>
<keyword evidence="1 3" id="KW-0963">Cytoplasm</keyword>
<sequence length="523" mass="57427">MACNSGNCQSNCYQNEQVAQDGSIPAPTTCCSDDGANNQQQQGVCLKCKVSPPISSGGGGSGDEARFCGDCFRTNLFGKFRLAVTSHAMITPSDNVLVAFSGGVASRVALQFVHDMQQRAQRNYEASKDRSLPVFGVGVAFVDESTVCSISNDEVEEAIQEMKSTVLELAPPVKQFHVVPSVSLYSSGSSDEKDRLMKLIGAVDDVTGKDDFLMHLRMWAFQKVASENGYTKLVLGLCTSRIACHVIAATVKGQGYSLSADIQYVDARWQVPIVLPLRDCTSQELNILCRIDGLKTLQLVNDHPSGINGLISSFVHLLQEENSSRESTIVRTAGKLTPFHFNRVSEINDSSVPLATLRRQKRYNLKPQESISSESFCPICNSPVINSDLPSCDSLKPFKFSEFAASCCPSCQFQILPQDQSSMKEFYSLLPEGLVSRSKHKDNDNLDMLREQVQDCLLSNSDDETNSSKRNALSRLVFFLHGNGSFSSSPSTSCFARSDDYYMVQLPVMILLYIDPITDTSFN</sequence>
<dbReference type="PANTHER" id="PTHR20882:SF14">
    <property type="entry name" value="CYTOPLASMIC TRNA 2-THIOLATION PROTEIN 2"/>
    <property type="match status" value="1"/>
</dbReference>
<dbReference type="AlphaFoldDB" id="A0AAV2C851"/>
<dbReference type="InterPro" id="IPR014729">
    <property type="entry name" value="Rossmann-like_a/b/a_fold"/>
</dbReference>
<dbReference type="EMBL" id="OZ034813">
    <property type="protein sequence ID" value="CAL1352477.1"/>
    <property type="molecule type" value="Genomic_DNA"/>
</dbReference>
<comment type="pathway">
    <text evidence="3">tRNA modification; 5-methoxycarbonylmethyl-2-thiouridine-tRNA biosynthesis.</text>
</comment>
<dbReference type="GO" id="GO:0016779">
    <property type="term" value="F:nucleotidyltransferase activity"/>
    <property type="evidence" value="ECO:0007669"/>
    <property type="project" value="UniProtKB-UniRule"/>
</dbReference>